<dbReference type="GO" id="GO:0010468">
    <property type="term" value="P:regulation of gene expression"/>
    <property type="evidence" value="ECO:0007669"/>
    <property type="project" value="InterPro"/>
</dbReference>
<name>A0A6D2IUR2_9BRAS</name>
<evidence type="ECO:0000259" key="1">
    <source>
        <dbReference type="Pfam" id="PF01936"/>
    </source>
</evidence>
<dbReference type="InterPro" id="IPR024768">
    <property type="entry name" value="Marf1"/>
</dbReference>
<dbReference type="OrthoDB" id="1076146at2759"/>
<dbReference type="PANTHER" id="PTHR14379">
    <property type="entry name" value="LIMKAIN B LKAP"/>
    <property type="match status" value="1"/>
</dbReference>
<organism evidence="2 4">
    <name type="scientific">Microthlaspi erraticum</name>
    <dbReference type="NCBI Taxonomy" id="1685480"/>
    <lineage>
        <taxon>Eukaryota</taxon>
        <taxon>Viridiplantae</taxon>
        <taxon>Streptophyta</taxon>
        <taxon>Embryophyta</taxon>
        <taxon>Tracheophyta</taxon>
        <taxon>Spermatophyta</taxon>
        <taxon>Magnoliopsida</taxon>
        <taxon>eudicotyledons</taxon>
        <taxon>Gunneridae</taxon>
        <taxon>Pentapetalae</taxon>
        <taxon>rosids</taxon>
        <taxon>malvids</taxon>
        <taxon>Brassicales</taxon>
        <taxon>Brassicaceae</taxon>
        <taxon>Coluteocarpeae</taxon>
        <taxon>Microthlaspi</taxon>
    </lineage>
</organism>
<dbReference type="GO" id="GO:0004540">
    <property type="term" value="F:RNA nuclease activity"/>
    <property type="evidence" value="ECO:0007669"/>
    <property type="project" value="InterPro"/>
</dbReference>
<dbReference type="Pfam" id="PF01936">
    <property type="entry name" value="NYN"/>
    <property type="match status" value="2"/>
</dbReference>
<feature type="domain" description="NYN" evidence="1">
    <location>
        <begin position="366"/>
        <end position="494"/>
    </location>
</feature>
<dbReference type="InterPro" id="IPR021139">
    <property type="entry name" value="NYN"/>
</dbReference>
<dbReference type="AlphaFoldDB" id="A0A6D2IUR2"/>
<dbReference type="EMBL" id="CACVBM020001371">
    <property type="protein sequence ID" value="CAA7047273.1"/>
    <property type="molecule type" value="Genomic_DNA"/>
</dbReference>
<sequence>MSEKAISKHADANTGVFWDIVDCPIPCGLEFDPDSIYANIKLGLGELSTMTIWAYAGKVPETMFNDYNEVGITMQQVIGDQSARVDRMKEDIYSFAHENNYLCSSLMVIAKDILEDEEFIRFCDNYLKAGLGRRILVGTHHHDAIRPVEHRELAHISTCIVPEPDNSVEAALSKELAYANIGVYWDIMDCPIPKGLNPDSIYANIRLGLGIMGYHGELTDSWGYASKVSSDMFDDYDDAGILMEESTNSERAHKMANTILLFALDNPYNPSNLLVIADDMPQKPELMRVLQVLKQRNINVVVAQPDKLVPIELHNIASCVCLSTSLLARGKATLLEVNPENKNVLDPSFLDDSAVPKKLKLTYGNTGVFWDTKDCPNPNALEVDFCSIDKSIKLGLASMDKSGSRVTSISAYDDGGNISVWNGGTDAIMVSHKGDRLKRMALDILLWALDNRVGQYPIGHRQPNVIVVSKNLSEDEDFVKTLHYLSGRQCNVIFGVPDEVKIVSFL</sequence>
<protein>
    <recommendedName>
        <fullName evidence="1">NYN domain-containing protein</fullName>
    </recommendedName>
</protein>
<feature type="domain" description="NYN" evidence="1">
    <location>
        <begin position="14"/>
        <end position="125"/>
    </location>
</feature>
<proteinExistence type="predicted"/>
<accession>A0A6D2IUR2</accession>
<keyword evidence="4" id="KW-1185">Reference proteome</keyword>
<gene>
    <name evidence="2" type="ORF">MERR_LOCUS18149</name>
    <name evidence="3" type="ORF">MERR_LOCUS34508</name>
</gene>
<dbReference type="PANTHER" id="PTHR14379:SF7">
    <property type="entry name" value="ENDONUCLEASE OR GLYCOSYL HYDROLASE-RELATED"/>
    <property type="match status" value="1"/>
</dbReference>
<reference evidence="2 4" key="1">
    <citation type="submission" date="2020-01" db="EMBL/GenBank/DDBJ databases">
        <authorList>
            <person name="Mishra B."/>
        </authorList>
    </citation>
    <scope>NUCLEOTIDE SEQUENCE [LARGE SCALE GENOMIC DNA]</scope>
</reference>
<evidence type="ECO:0000313" key="2">
    <source>
        <dbReference type="EMBL" id="CAA7030914.1"/>
    </source>
</evidence>
<dbReference type="EMBL" id="CACVBM020001099">
    <property type="protein sequence ID" value="CAA7030914.1"/>
    <property type="molecule type" value="Genomic_DNA"/>
</dbReference>
<dbReference type="Proteomes" id="UP000467841">
    <property type="component" value="Unassembled WGS sequence"/>
</dbReference>
<evidence type="ECO:0000313" key="4">
    <source>
        <dbReference type="Proteomes" id="UP000467841"/>
    </source>
</evidence>
<dbReference type="CDD" id="cd10910">
    <property type="entry name" value="PIN_limkain_b1_N_like"/>
    <property type="match status" value="1"/>
</dbReference>
<evidence type="ECO:0000313" key="3">
    <source>
        <dbReference type="EMBL" id="CAA7047273.1"/>
    </source>
</evidence>
<dbReference type="GO" id="GO:0005777">
    <property type="term" value="C:peroxisome"/>
    <property type="evidence" value="ECO:0007669"/>
    <property type="project" value="InterPro"/>
</dbReference>